<reference evidence="1 2" key="1">
    <citation type="journal article" date="2017" name="Environ. Sci. Technol.">
        <title>Organohalide Respiration with Chlorinated Ethenes under Low pH Conditions.</title>
        <authorList>
            <person name="Yang Y."/>
            <person name="Capiro N.L."/>
            <person name="Marcet T.F."/>
            <person name="Yan J."/>
            <person name="Pennell K.D."/>
            <person name="Loffler F.E."/>
        </authorList>
    </citation>
    <scope>NUCLEOTIDE SEQUENCE [LARGE SCALE GENOMIC DNA]</scope>
    <source>
        <strain evidence="1 2">ACSDCE</strain>
    </source>
</reference>
<evidence type="ECO:0000313" key="1">
    <source>
        <dbReference type="EMBL" id="QIR75351.1"/>
    </source>
</evidence>
<dbReference type="EMBL" id="CP039734">
    <property type="protein sequence ID" value="QIR75351.1"/>
    <property type="molecule type" value="Genomic_DNA"/>
</dbReference>
<gene>
    <name evidence="1" type="ORF">FA584_03650</name>
</gene>
<dbReference type="AlphaFoldDB" id="A0A6G9VRH3"/>
<dbReference type="Proteomes" id="UP000502831">
    <property type="component" value="Chromosome"/>
</dbReference>
<name>A0A6G9VRH3_9BACT</name>
<protein>
    <submittedName>
        <fullName evidence="1">Uncharacterized protein</fullName>
    </submittedName>
</protein>
<dbReference type="RefSeq" id="WP_167749403.1">
    <property type="nucleotide sequence ID" value="NZ_CP039734.2"/>
</dbReference>
<proteinExistence type="predicted"/>
<evidence type="ECO:0000313" key="2">
    <source>
        <dbReference type="Proteomes" id="UP000502831"/>
    </source>
</evidence>
<organism evidence="1 2">
    <name type="scientific">Sulfurospirillum diekertiae</name>
    <dbReference type="NCBI Taxonomy" id="1854492"/>
    <lineage>
        <taxon>Bacteria</taxon>
        <taxon>Pseudomonadati</taxon>
        <taxon>Campylobacterota</taxon>
        <taxon>Epsilonproteobacteria</taxon>
        <taxon>Campylobacterales</taxon>
        <taxon>Sulfurospirillaceae</taxon>
        <taxon>Sulfurospirillum</taxon>
    </lineage>
</organism>
<sequence>MNEKTITQGMFQSISNSKGIEELILIFLIAIAILSILSYVTKIKIRPINTVIYIIIFIIGFSLYQTPNEIKKEPIKTTVKMKEIEPKKFTEVKKEKEKNLSNNENIKIEMH</sequence>
<accession>A0A6G9VRH3</accession>